<comment type="similarity">
    <text evidence="1">Belongs to the nitroreductase family.</text>
</comment>
<dbReference type="GO" id="GO:0016491">
    <property type="term" value="F:oxidoreductase activity"/>
    <property type="evidence" value="ECO:0007669"/>
    <property type="project" value="UniProtKB-KW"/>
</dbReference>
<evidence type="ECO:0000313" key="5">
    <source>
        <dbReference type="Proteomes" id="UP000587760"/>
    </source>
</evidence>
<accession>A0A841R8W5</accession>
<dbReference type="PANTHER" id="PTHR43673">
    <property type="entry name" value="NAD(P)H NITROREDUCTASE YDGI-RELATED"/>
    <property type="match status" value="1"/>
</dbReference>
<dbReference type="AlphaFoldDB" id="A0A841R8W5"/>
<evidence type="ECO:0000313" key="4">
    <source>
        <dbReference type="EMBL" id="MBB6479399.1"/>
    </source>
</evidence>
<evidence type="ECO:0000256" key="1">
    <source>
        <dbReference type="ARBA" id="ARBA00007118"/>
    </source>
</evidence>
<evidence type="ECO:0000256" key="2">
    <source>
        <dbReference type="ARBA" id="ARBA00023002"/>
    </source>
</evidence>
<dbReference type="Proteomes" id="UP000587760">
    <property type="component" value="Unassembled WGS sequence"/>
</dbReference>
<name>A0A841R8W5_9SPIO</name>
<feature type="domain" description="Nitroreductase" evidence="3">
    <location>
        <begin position="7"/>
        <end position="61"/>
    </location>
</feature>
<evidence type="ECO:0000259" key="3">
    <source>
        <dbReference type="Pfam" id="PF00881"/>
    </source>
</evidence>
<keyword evidence="2" id="KW-0560">Oxidoreductase</keyword>
<dbReference type="CDD" id="cd02062">
    <property type="entry name" value="Nitro_FMN_reductase"/>
    <property type="match status" value="1"/>
</dbReference>
<dbReference type="SUPFAM" id="SSF55469">
    <property type="entry name" value="FMN-dependent nitroreductase-like"/>
    <property type="match status" value="1"/>
</dbReference>
<sequence>MELFEAIAKRYSYRGEFTDQKVPEEDLVHIVQAGIQAPSGKNSQTTEFVIITDKADIEAIAGIIGYKYLKTAPALIAVFSDTSPTMSGYSFYREDYAAAVENILLAVTAYGYSSLWIDGALRSENRIERISKLLNAPADRLLTVVLPVGKAVNEGVQNSKKPFGERAWFGRYGS</sequence>
<feature type="domain" description="Nitroreductase" evidence="3">
    <location>
        <begin position="69"/>
        <end position="150"/>
    </location>
</feature>
<organism evidence="4 5">
    <name type="scientific">Spirochaeta isovalerica</name>
    <dbReference type="NCBI Taxonomy" id="150"/>
    <lineage>
        <taxon>Bacteria</taxon>
        <taxon>Pseudomonadati</taxon>
        <taxon>Spirochaetota</taxon>
        <taxon>Spirochaetia</taxon>
        <taxon>Spirochaetales</taxon>
        <taxon>Spirochaetaceae</taxon>
        <taxon>Spirochaeta</taxon>
    </lineage>
</organism>
<dbReference type="PANTHER" id="PTHR43673:SF10">
    <property type="entry name" value="NADH DEHYDROGENASE_NAD(P)H NITROREDUCTASE XCC3605-RELATED"/>
    <property type="match status" value="1"/>
</dbReference>
<protein>
    <submittedName>
        <fullName evidence="4">Nitroreductase</fullName>
    </submittedName>
</protein>
<dbReference type="InterPro" id="IPR000415">
    <property type="entry name" value="Nitroreductase-like"/>
</dbReference>
<dbReference type="Pfam" id="PF00881">
    <property type="entry name" value="Nitroreductase"/>
    <property type="match status" value="2"/>
</dbReference>
<comment type="caution">
    <text evidence="4">The sequence shown here is derived from an EMBL/GenBank/DDBJ whole genome shotgun (WGS) entry which is preliminary data.</text>
</comment>
<dbReference type="InterPro" id="IPR029479">
    <property type="entry name" value="Nitroreductase"/>
</dbReference>
<gene>
    <name evidence="4" type="ORF">HNR50_001057</name>
</gene>
<keyword evidence="5" id="KW-1185">Reference proteome</keyword>
<proteinExistence type="inferred from homology"/>
<dbReference type="EMBL" id="JACHGJ010000002">
    <property type="protein sequence ID" value="MBB6479399.1"/>
    <property type="molecule type" value="Genomic_DNA"/>
</dbReference>
<dbReference type="Gene3D" id="3.40.109.10">
    <property type="entry name" value="NADH Oxidase"/>
    <property type="match status" value="1"/>
</dbReference>
<dbReference type="RefSeq" id="WP_184744608.1">
    <property type="nucleotide sequence ID" value="NZ_JACHGJ010000002.1"/>
</dbReference>
<reference evidence="4 5" key="1">
    <citation type="submission" date="2020-08" db="EMBL/GenBank/DDBJ databases">
        <title>Genomic Encyclopedia of Type Strains, Phase IV (KMG-IV): sequencing the most valuable type-strain genomes for metagenomic binning, comparative biology and taxonomic classification.</title>
        <authorList>
            <person name="Goeker M."/>
        </authorList>
    </citation>
    <scope>NUCLEOTIDE SEQUENCE [LARGE SCALE GENOMIC DNA]</scope>
    <source>
        <strain evidence="4 5">DSM 2461</strain>
    </source>
</reference>